<evidence type="ECO:0000313" key="2">
    <source>
        <dbReference type="EMBL" id="NJA87673.1"/>
    </source>
</evidence>
<keyword evidence="3" id="KW-1185">Reference proteome</keyword>
<dbReference type="Gene3D" id="1.20.1640.10">
    <property type="entry name" value="Multidrug efflux transporter AcrB transmembrane domain"/>
    <property type="match status" value="1"/>
</dbReference>
<reference evidence="3" key="1">
    <citation type="submission" date="2020-03" db="EMBL/GenBank/DDBJ databases">
        <title>Whole-genome sequence of the purple nonsulfur bacterium Rhodocyclus tenuis DSM112.</title>
        <authorList>
            <person name="Kyndt J.A."/>
            <person name="Meyer T.E."/>
        </authorList>
    </citation>
    <scope>NUCLEOTIDE SEQUENCE [LARGE SCALE GENOMIC DNA]</scope>
    <source>
        <strain evidence="3">DSM 112</strain>
    </source>
</reference>
<evidence type="ECO:0000313" key="3">
    <source>
        <dbReference type="Proteomes" id="UP000720344"/>
    </source>
</evidence>
<keyword evidence="1" id="KW-1133">Transmembrane helix</keyword>
<organism evidence="2 3">
    <name type="scientific">Rhodocyclus gracilis</name>
    <dbReference type="NCBI Taxonomy" id="2929842"/>
    <lineage>
        <taxon>Bacteria</taxon>
        <taxon>Pseudomonadati</taxon>
        <taxon>Pseudomonadota</taxon>
        <taxon>Betaproteobacteria</taxon>
        <taxon>Rhodocyclales</taxon>
        <taxon>Rhodocyclaceae</taxon>
        <taxon>Rhodocyclus</taxon>
    </lineage>
</organism>
<keyword evidence="1" id="KW-0472">Membrane</keyword>
<evidence type="ECO:0008006" key="4">
    <source>
        <dbReference type="Google" id="ProtNLM"/>
    </source>
</evidence>
<feature type="transmembrane region" description="Helical" evidence="1">
    <location>
        <begin position="12"/>
        <end position="32"/>
    </location>
</feature>
<dbReference type="Proteomes" id="UP000720344">
    <property type="component" value="Unassembled WGS sequence"/>
</dbReference>
<dbReference type="InterPro" id="IPR001036">
    <property type="entry name" value="Acrflvin-R"/>
</dbReference>
<dbReference type="PANTHER" id="PTHR32063:SF28">
    <property type="entry name" value="BLR2861 PROTEIN"/>
    <property type="match status" value="1"/>
</dbReference>
<dbReference type="Gene3D" id="3.30.70.1430">
    <property type="entry name" value="Multidrug efflux transporter AcrB pore domain"/>
    <property type="match status" value="1"/>
</dbReference>
<protein>
    <recommendedName>
        <fullName evidence="4">AcrB/AcrD/AcrF family protein</fullName>
    </recommendedName>
</protein>
<dbReference type="RefSeq" id="WP_167680548.1">
    <property type="nucleotide sequence ID" value="NZ_JAATWB010000001.1"/>
</dbReference>
<dbReference type="Pfam" id="PF00873">
    <property type="entry name" value="ACR_tran"/>
    <property type="match status" value="1"/>
</dbReference>
<name>A0ABX0WD46_9RHOO</name>
<gene>
    <name evidence="2" type="ORF">HCX48_00320</name>
</gene>
<evidence type="ECO:0000256" key="1">
    <source>
        <dbReference type="SAM" id="Phobius"/>
    </source>
</evidence>
<keyword evidence="1" id="KW-0812">Transmembrane</keyword>
<dbReference type="PRINTS" id="PR00702">
    <property type="entry name" value="ACRIFLAVINRP"/>
</dbReference>
<dbReference type="PANTHER" id="PTHR32063">
    <property type="match status" value="1"/>
</dbReference>
<accession>A0ABX0WD46</accession>
<comment type="caution">
    <text evidence="2">The sequence shown here is derived from an EMBL/GenBank/DDBJ whole genome shotgun (WGS) entry which is preliminary data.</text>
</comment>
<sequence length="80" mass="8808">MSFTDLFIRRPILSVTLSLLILLTGIAALFALPMRQYPKMESATIVVDTRFPGATQEVMQGFVTTPIAQAIVGRGEKPDR</sequence>
<proteinExistence type="predicted"/>
<dbReference type="EMBL" id="JAATWB010000001">
    <property type="protein sequence ID" value="NJA87673.1"/>
    <property type="molecule type" value="Genomic_DNA"/>
</dbReference>